<keyword evidence="3" id="KW-0158">Chromosome</keyword>
<comment type="caution">
    <text evidence="8">The sequence shown here is derived from an EMBL/GenBank/DDBJ whole genome shotgun (WGS) entry which is preliminary data.</text>
</comment>
<evidence type="ECO:0000256" key="5">
    <source>
        <dbReference type="ARBA" id="ARBA00023242"/>
    </source>
</evidence>
<feature type="region of interest" description="Disordered" evidence="6">
    <location>
        <begin position="459"/>
        <end position="619"/>
    </location>
</feature>
<comment type="subcellular location">
    <subcellularLocation>
        <location evidence="2">Chromosome</location>
        <location evidence="2">Telomere</location>
    </subcellularLocation>
    <subcellularLocation>
        <location evidence="1">Nucleus</location>
    </subcellularLocation>
</comment>
<evidence type="ECO:0000259" key="7">
    <source>
        <dbReference type="Pfam" id="PF10341"/>
    </source>
</evidence>
<gene>
    <name evidence="8" type="ORF">FGG08_006184</name>
</gene>
<dbReference type="EMBL" id="JAGHQL010000169">
    <property type="protein sequence ID" value="KAH0536982.1"/>
    <property type="molecule type" value="Genomic_DNA"/>
</dbReference>
<feature type="region of interest" description="Disordered" evidence="6">
    <location>
        <begin position="1221"/>
        <end position="1283"/>
    </location>
</feature>
<feature type="compositionally biased region" description="Basic and acidic residues" evidence="6">
    <location>
        <begin position="548"/>
        <end position="564"/>
    </location>
</feature>
<dbReference type="GO" id="GO:0005697">
    <property type="term" value="C:telomerase holoenzyme complex"/>
    <property type="evidence" value="ECO:0007669"/>
    <property type="project" value="InterPro"/>
</dbReference>
<feature type="compositionally biased region" description="Acidic residues" evidence="6">
    <location>
        <begin position="715"/>
        <end position="724"/>
    </location>
</feature>
<feature type="compositionally biased region" description="Polar residues" evidence="6">
    <location>
        <begin position="1131"/>
        <end position="1141"/>
    </location>
</feature>
<feature type="region of interest" description="Disordered" evidence="6">
    <location>
        <begin position="701"/>
        <end position="726"/>
    </location>
</feature>
<feature type="region of interest" description="Disordered" evidence="6">
    <location>
        <begin position="1006"/>
        <end position="1064"/>
    </location>
</feature>
<dbReference type="InterPro" id="IPR019437">
    <property type="entry name" value="TPP1/Est3"/>
</dbReference>
<dbReference type="OrthoDB" id="3538943at2759"/>
<evidence type="ECO:0000256" key="3">
    <source>
        <dbReference type="ARBA" id="ARBA00022454"/>
    </source>
</evidence>
<feature type="region of interest" description="Disordered" evidence="6">
    <location>
        <begin position="866"/>
        <end position="901"/>
    </location>
</feature>
<dbReference type="GO" id="GO:0007004">
    <property type="term" value="P:telomere maintenance via telomerase"/>
    <property type="evidence" value="ECO:0007669"/>
    <property type="project" value="InterPro"/>
</dbReference>
<organism evidence="8 9">
    <name type="scientific">Glutinoglossum americanum</name>
    <dbReference type="NCBI Taxonomy" id="1670608"/>
    <lineage>
        <taxon>Eukaryota</taxon>
        <taxon>Fungi</taxon>
        <taxon>Dikarya</taxon>
        <taxon>Ascomycota</taxon>
        <taxon>Pezizomycotina</taxon>
        <taxon>Geoglossomycetes</taxon>
        <taxon>Geoglossales</taxon>
        <taxon>Geoglossaceae</taxon>
        <taxon>Glutinoglossum</taxon>
    </lineage>
</organism>
<dbReference type="Proteomes" id="UP000698800">
    <property type="component" value="Unassembled WGS sequence"/>
</dbReference>
<feature type="region of interest" description="Disordered" evidence="6">
    <location>
        <begin position="1131"/>
        <end position="1153"/>
    </location>
</feature>
<name>A0A9P8HWK9_9PEZI</name>
<feature type="compositionally biased region" description="Basic and acidic residues" evidence="6">
    <location>
        <begin position="575"/>
        <end position="586"/>
    </location>
</feature>
<dbReference type="Pfam" id="PF10341">
    <property type="entry name" value="TPP1"/>
    <property type="match status" value="1"/>
</dbReference>
<keyword evidence="9" id="KW-1185">Reference proteome</keyword>
<feature type="compositionally biased region" description="Low complexity" evidence="6">
    <location>
        <begin position="1356"/>
        <end position="1367"/>
    </location>
</feature>
<evidence type="ECO:0000256" key="6">
    <source>
        <dbReference type="SAM" id="MobiDB-lite"/>
    </source>
</evidence>
<feature type="region of interest" description="Disordered" evidence="6">
    <location>
        <begin position="196"/>
        <end position="232"/>
    </location>
</feature>
<feature type="compositionally biased region" description="Basic and acidic residues" evidence="6">
    <location>
        <begin position="518"/>
        <end position="532"/>
    </location>
</feature>
<keyword evidence="5" id="KW-0539">Nucleus</keyword>
<reference evidence="8" key="1">
    <citation type="submission" date="2021-03" db="EMBL/GenBank/DDBJ databases">
        <title>Comparative genomics and phylogenomic investigation of the class Geoglossomycetes provide insights into ecological specialization and systematics.</title>
        <authorList>
            <person name="Melie T."/>
            <person name="Pirro S."/>
            <person name="Miller A.N."/>
            <person name="Quandt A."/>
        </authorList>
    </citation>
    <scope>NUCLEOTIDE SEQUENCE</scope>
    <source>
        <strain evidence="8">GBOQ0MN5Z8</strain>
    </source>
</reference>
<feature type="compositionally biased region" description="Basic and acidic residues" evidence="6">
    <location>
        <begin position="1236"/>
        <end position="1257"/>
    </location>
</feature>
<feature type="region of interest" description="Disordered" evidence="6">
    <location>
        <begin position="772"/>
        <end position="798"/>
    </location>
</feature>
<keyword evidence="4" id="KW-0779">Telomere</keyword>
<proteinExistence type="predicted"/>
<evidence type="ECO:0000256" key="4">
    <source>
        <dbReference type="ARBA" id="ARBA00022895"/>
    </source>
</evidence>
<evidence type="ECO:0000313" key="8">
    <source>
        <dbReference type="EMBL" id="KAH0536982.1"/>
    </source>
</evidence>
<protein>
    <recommendedName>
        <fullName evidence="7">Shelterin complex subunit TPP1/Est3 domain-containing protein</fullName>
    </recommendedName>
</protein>
<dbReference type="GO" id="GO:0042162">
    <property type="term" value="F:telomeric DNA binding"/>
    <property type="evidence" value="ECO:0007669"/>
    <property type="project" value="InterPro"/>
</dbReference>
<evidence type="ECO:0000256" key="2">
    <source>
        <dbReference type="ARBA" id="ARBA00004574"/>
    </source>
</evidence>
<feature type="compositionally biased region" description="Polar residues" evidence="6">
    <location>
        <begin position="204"/>
        <end position="215"/>
    </location>
</feature>
<accession>A0A9P8HWK9</accession>
<feature type="compositionally biased region" description="Polar residues" evidence="6">
    <location>
        <begin position="779"/>
        <end position="789"/>
    </location>
</feature>
<feature type="region of interest" description="Disordered" evidence="6">
    <location>
        <begin position="1325"/>
        <end position="1378"/>
    </location>
</feature>
<feature type="compositionally biased region" description="Polar residues" evidence="6">
    <location>
        <begin position="1016"/>
        <end position="1035"/>
    </location>
</feature>
<sequence length="1476" mass="159097">MDELRKPWLGRVMRDTLEEIIQWRSSDWPARTKGNYRVVDDSVCVSMGRCNPLQILKFLTFGGEIQAHLSDTERYIDAAFSFAAVDAEKTRRGRRFTEGTAGGIIFIRDYEIRVRCCAGAPKLTLYVHQAELAGSGSGGTFGDPTHIGSDRGIKTLLTMVSTLDLSDHEPAEYNAGIGKSAQSQGSCQFEEQHRSVSRVESQKEFATQIHQPRISTSDRRDAAHRSGVGTEQHGKFSVMAATDVSTRTKEKAKSNNLLGLLLPEKRVAVDRELLEKARLRITQKAPKDSSIALEMDPLSVADRGDARLGKSIRDPTPGIVNIVRTGSVAQTQTMGYVDHKEAGVVIKSHQEIGHIAKMDTGVVFQAAAPREGQAGIVVGGGPEIGPWAGMTQISRSEVRIPKDQEDLLCGKGCWIPPEPGNRFPVGNIPVPILRSLAAKAERSALGMKEAAEAAKDLTGAGFQSEGGSSSDSDTEVELEWSSSPIRPRSVWVDEMPVDSSPEGTRAAYNESQSGAVHQRLDQKESRRKREEALSDDQDSSPIAKRQRKGECSEKELRLVRKDGGHMPYQSSLRCQDPRDQKSHADQRSVGGRADSLTGGNTDKRLIGMSNPKSKEDNSLFGLRTLVPKSTLDSAFSPVDNGTQFSRSTLSSRPAEVASNGAVVEVERTEAELEIDSRNYPSRPEQLEPCFGATAEEVSHVLNTQDRSPVPGGDNDQSDSEEEHELEISLPSALGGEVNSLGFHHQTNLILSPHPPSTAPQPRVSVLQVKQTPYLHGEATKNTSRYSSPLVSRKETGSPVLHDNTYLSSDPVIPCTFPNAEGLAKDSVRINDKRGQAEDFSVSGFGQSNISPGSQIATEYRLHSQVLSPGEMSKGKESVAGSLGTESASRSPVQVGSLEGCDPREANLTADAMGEKQGQTGGYVGHEVYNDGEEGSGEGRNAIGASDKVMHKRQHFRTEEALQSKSRKRLKRFKLPPSFAFSQENRQFLDPLEIARNYRQEFFTSLSRQPSPVLELSPTSSLAKGGEQNSENTPINLENAKETEAESCAAGTLDTRGVDASTHEKTEGCVVENRVIAPVGRVVAYSGNGKGDHETPHSGLQDTARHGMEESYQVENVLPPAEKTTSVVLTESWPTPSQTSASKLAALPPTPNPPITGRRAAATGLTGLENIPSTAPPLEIASTTNSVAPRYSNGASRGRNNGVAVFIGHASVSASAKPGITDPAVAAKGSSPIGSVSRKDGRKSPHSNTFREKARLPEDCSAQNNSIERADKASRDSSAGYSSAVAPVEGSALLREFTGDIGTSSEPDTDARAMETLKNAAAIQRISGQDFAKAPPRSRNPPKLDGSTAQASEPRGSLRLSPKASSSKPSHKIPTVSASISSNTPFKTLLSSPAQMKPKSNVLDWLEKTSSVGSESADNVPDPPEQKWWHDRNTPFKEWSRAYVSLKSVKGAMGKVDREEGEITPPCVKMDVLGWSL</sequence>
<evidence type="ECO:0000313" key="9">
    <source>
        <dbReference type="Proteomes" id="UP000698800"/>
    </source>
</evidence>
<dbReference type="GO" id="GO:0000781">
    <property type="term" value="C:chromosome, telomeric region"/>
    <property type="evidence" value="ECO:0007669"/>
    <property type="project" value="UniProtKB-SubCell"/>
</dbReference>
<evidence type="ECO:0000256" key="1">
    <source>
        <dbReference type="ARBA" id="ARBA00004123"/>
    </source>
</evidence>
<feature type="domain" description="Shelterin complex subunit TPP1/Est3" evidence="7">
    <location>
        <begin position="46"/>
        <end position="126"/>
    </location>
</feature>
<feature type="compositionally biased region" description="Polar residues" evidence="6">
    <location>
        <begin position="883"/>
        <end position="893"/>
    </location>
</feature>